<keyword evidence="6" id="KW-0378">Hydrolase</keyword>
<dbReference type="InterPro" id="IPR017871">
    <property type="entry name" value="ABC_transporter-like_CS"/>
</dbReference>
<dbReference type="Proteomes" id="UP000095287">
    <property type="component" value="Unplaced"/>
</dbReference>
<dbReference type="PANTHER" id="PTHR42855:SF1">
    <property type="entry name" value="ABC TRANSPORTER DOMAIN-CONTAINING PROTEIN"/>
    <property type="match status" value="1"/>
</dbReference>
<dbReference type="Pfam" id="PF00005">
    <property type="entry name" value="ABC_tran"/>
    <property type="match status" value="2"/>
</dbReference>
<dbReference type="SMART" id="SM00382">
    <property type="entry name" value="AAA"/>
    <property type="match status" value="2"/>
</dbReference>
<dbReference type="FunFam" id="3.40.50.300:FF:000309">
    <property type="entry name" value="ABC transporter ATP-binding protein"/>
    <property type="match status" value="1"/>
</dbReference>
<evidence type="ECO:0000256" key="11">
    <source>
        <dbReference type="SAM" id="MobiDB-lite"/>
    </source>
</evidence>
<keyword evidence="8" id="KW-0238">DNA-binding</keyword>
<evidence type="ECO:0000256" key="7">
    <source>
        <dbReference type="ARBA" id="ARBA00022840"/>
    </source>
</evidence>
<reference evidence="14" key="1">
    <citation type="submission" date="2016-11" db="UniProtKB">
        <authorList>
            <consortium name="WormBaseParasite"/>
        </authorList>
    </citation>
    <scope>IDENTIFICATION</scope>
</reference>
<evidence type="ECO:0000256" key="1">
    <source>
        <dbReference type="ARBA" id="ARBA00011054"/>
    </source>
</evidence>
<feature type="domain" description="ABC transporter" evidence="12">
    <location>
        <begin position="303"/>
        <end position="529"/>
    </location>
</feature>
<evidence type="ECO:0000256" key="8">
    <source>
        <dbReference type="ARBA" id="ARBA00023125"/>
    </source>
</evidence>
<evidence type="ECO:0000256" key="10">
    <source>
        <dbReference type="ARBA" id="ARBA00061344"/>
    </source>
</evidence>
<proteinExistence type="inferred from homology"/>
<dbReference type="CDD" id="cd03221">
    <property type="entry name" value="ABCF_EF-3"/>
    <property type="match status" value="2"/>
</dbReference>
<feature type="compositionally biased region" description="Low complexity" evidence="11">
    <location>
        <begin position="518"/>
        <end position="533"/>
    </location>
</feature>
<dbReference type="AlphaFoldDB" id="A0A1I7YS75"/>
<evidence type="ECO:0000256" key="6">
    <source>
        <dbReference type="ARBA" id="ARBA00022801"/>
    </source>
</evidence>
<evidence type="ECO:0000256" key="9">
    <source>
        <dbReference type="ARBA" id="ARBA00023204"/>
    </source>
</evidence>
<evidence type="ECO:0000256" key="4">
    <source>
        <dbReference type="ARBA" id="ARBA00022741"/>
    </source>
</evidence>
<evidence type="ECO:0000256" key="3">
    <source>
        <dbReference type="ARBA" id="ARBA00022737"/>
    </source>
</evidence>
<keyword evidence="5" id="KW-0227">DNA damage</keyword>
<dbReference type="InterPro" id="IPR003439">
    <property type="entry name" value="ABC_transporter-like_ATP-bd"/>
</dbReference>
<dbReference type="GO" id="GO:0006281">
    <property type="term" value="P:DNA repair"/>
    <property type="evidence" value="ECO:0007669"/>
    <property type="project" value="UniProtKB-KW"/>
</dbReference>
<dbReference type="FunFam" id="3.40.50.300:FF:000011">
    <property type="entry name" value="Putative ABC transporter ATP-binding component"/>
    <property type="match status" value="1"/>
</dbReference>
<sequence>TCDNREIRRTRCFIWSLMSNNLISLTDVQLAFGHHPLLDHADLVIQRNERIGLIGRNGAGKSSLLKILDQRQAPDDGQVQRLGGLKIATVEQEPELNPELSIYDFLCGDFTETEDWQRPARVNALMDKLGLDPDALTGSLSGGQRKRVALANALVEEPDLLLLDEPTNHLDFDGILWLEQLLLDFRGSAVIITHDRRFLDVVTTRIIELDRGKLFSFPGNFSQWQERKAEFLEAEKQQNAKFDKFLAQEEVWIRKGVQARRTRDEGRVRRLEQLRRDRAERRERSGDVKFAISEGQRSGKLVAELQDVTHGYDDRILIKNFSTVLMRGDRIGLIGHNGAGKTTLLRIMLGLQEPNSGVVRHGTKLNIGYFDQMRSRLDENATLADTISPGSEWVEIGNQRKHIMSYLEDFLFPAARAHSPVRSLSGGERARLALARMFAQPTNVLVLDEPTNDLDIETLELLEDLIQDYTGTVLLVSHDRTFLDNVVTQVIAAEGDGHWGEYVGGYDEWLAQRPQTRTETATNSAPAPAAAEKPAAERNNKTAKPGRLAPWEEKELEALPEKIAAIESQQAELAEQLSAPDLYKDGSARADEINQQLDQLNTDLEQLFE</sequence>
<dbReference type="SUPFAM" id="SSF52540">
    <property type="entry name" value="P-loop containing nucleoside triphosphate hydrolases"/>
    <property type="match status" value="2"/>
</dbReference>
<feature type="region of interest" description="Disordered" evidence="11">
    <location>
        <begin position="514"/>
        <end position="551"/>
    </location>
</feature>
<keyword evidence="4" id="KW-0547">Nucleotide-binding</keyword>
<evidence type="ECO:0000256" key="2">
    <source>
        <dbReference type="ARBA" id="ARBA00022490"/>
    </source>
</evidence>
<protein>
    <submittedName>
        <fullName evidence="14">ATP-binding cassette domain-containing protein</fullName>
    </submittedName>
</protein>
<dbReference type="InterPro" id="IPR032524">
    <property type="entry name" value="ABC_tran_C"/>
</dbReference>
<dbReference type="InterPro" id="IPR043686">
    <property type="entry name" value="Uup"/>
</dbReference>
<dbReference type="HAMAP" id="MF_00848">
    <property type="entry name" value="Uup"/>
    <property type="match status" value="1"/>
</dbReference>
<keyword evidence="3" id="KW-0677">Repeat</keyword>
<name>A0A1I7YS75_9BILA</name>
<dbReference type="GO" id="GO:0016887">
    <property type="term" value="F:ATP hydrolysis activity"/>
    <property type="evidence" value="ECO:0007669"/>
    <property type="project" value="InterPro"/>
</dbReference>
<comment type="similarity">
    <text evidence="10">Belongs to the ABC transporter superfamily. ABCF family. EF3 (TC 3.A.1.121) subfamily.</text>
</comment>
<dbReference type="InterPro" id="IPR037118">
    <property type="entry name" value="Val-tRNA_synth_C_sf"/>
</dbReference>
<keyword evidence="9" id="KW-0234">DNA repair</keyword>
<dbReference type="PANTHER" id="PTHR42855">
    <property type="entry name" value="ABC TRANSPORTER ATP-BINDING SUBUNIT"/>
    <property type="match status" value="1"/>
</dbReference>
<dbReference type="InterPro" id="IPR003593">
    <property type="entry name" value="AAA+_ATPase"/>
</dbReference>
<dbReference type="Gene3D" id="3.40.50.300">
    <property type="entry name" value="P-loop containing nucleotide triphosphate hydrolases"/>
    <property type="match status" value="2"/>
</dbReference>
<evidence type="ECO:0000259" key="12">
    <source>
        <dbReference type="PROSITE" id="PS50893"/>
    </source>
</evidence>
<dbReference type="PROSITE" id="PS00211">
    <property type="entry name" value="ABC_TRANSPORTER_1"/>
    <property type="match status" value="2"/>
</dbReference>
<dbReference type="GO" id="GO:0005524">
    <property type="term" value="F:ATP binding"/>
    <property type="evidence" value="ECO:0007669"/>
    <property type="project" value="UniProtKB-KW"/>
</dbReference>
<keyword evidence="2" id="KW-0963">Cytoplasm</keyword>
<keyword evidence="13" id="KW-1185">Reference proteome</keyword>
<evidence type="ECO:0000313" key="14">
    <source>
        <dbReference type="WBParaSite" id="L893_g1917.t1"/>
    </source>
</evidence>
<evidence type="ECO:0000256" key="5">
    <source>
        <dbReference type="ARBA" id="ARBA00022763"/>
    </source>
</evidence>
<dbReference type="InterPro" id="IPR032781">
    <property type="entry name" value="ABC_tran_Xtn"/>
</dbReference>
<dbReference type="Pfam" id="PF16326">
    <property type="entry name" value="ABC_tran_CTD"/>
    <property type="match status" value="1"/>
</dbReference>
<dbReference type="InterPro" id="IPR027417">
    <property type="entry name" value="P-loop_NTPase"/>
</dbReference>
<feature type="domain" description="ABC transporter" evidence="12">
    <location>
        <begin position="23"/>
        <end position="236"/>
    </location>
</feature>
<dbReference type="WBParaSite" id="L893_g1917.t1">
    <property type="protein sequence ID" value="L893_g1917.t1"/>
    <property type="gene ID" value="L893_g1917"/>
</dbReference>
<comment type="similarity">
    <text evidence="1">Belongs to the ABC transporter superfamily. ABCF family. EF3 subfamily.</text>
</comment>
<dbReference type="GO" id="GO:0003677">
    <property type="term" value="F:DNA binding"/>
    <property type="evidence" value="ECO:0007669"/>
    <property type="project" value="UniProtKB-KW"/>
</dbReference>
<dbReference type="InterPro" id="IPR051309">
    <property type="entry name" value="ABCF_ATPase"/>
</dbReference>
<accession>A0A1I7YS75</accession>
<dbReference type="PROSITE" id="PS50893">
    <property type="entry name" value="ABC_TRANSPORTER_2"/>
    <property type="match status" value="2"/>
</dbReference>
<dbReference type="Gene3D" id="1.10.287.380">
    <property type="entry name" value="Valyl-tRNA synthetase, C-terminal domain"/>
    <property type="match status" value="1"/>
</dbReference>
<dbReference type="Pfam" id="PF12848">
    <property type="entry name" value="ABC_tran_Xtn"/>
    <property type="match status" value="1"/>
</dbReference>
<evidence type="ECO:0000313" key="13">
    <source>
        <dbReference type="Proteomes" id="UP000095287"/>
    </source>
</evidence>
<organism evidence="13 14">
    <name type="scientific">Steinernema glaseri</name>
    <dbReference type="NCBI Taxonomy" id="37863"/>
    <lineage>
        <taxon>Eukaryota</taxon>
        <taxon>Metazoa</taxon>
        <taxon>Ecdysozoa</taxon>
        <taxon>Nematoda</taxon>
        <taxon>Chromadorea</taxon>
        <taxon>Rhabditida</taxon>
        <taxon>Tylenchina</taxon>
        <taxon>Panagrolaimomorpha</taxon>
        <taxon>Strongyloidoidea</taxon>
        <taxon>Steinernematidae</taxon>
        <taxon>Steinernema</taxon>
    </lineage>
</organism>
<keyword evidence="7" id="KW-0067">ATP-binding</keyword>